<proteinExistence type="predicted"/>
<comment type="caution">
    <text evidence="1">The sequence shown here is derived from an EMBL/GenBank/DDBJ whole genome shotgun (WGS) entry which is preliminary data.</text>
</comment>
<protein>
    <submittedName>
        <fullName evidence="1">Uncharacterized protein</fullName>
    </submittedName>
</protein>
<dbReference type="EMBL" id="JAACFV010000125">
    <property type="protein sequence ID" value="KAF7504876.1"/>
    <property type="molecule type" value="Genomic_DNA"/>
</dbReference>
<dbReference type="Proteomes" id="UP000606974">
    <property type="component" value="Unassembled WGS sequence"/>
</dbReference>
<accession>A0A8H7AD07</accession>
<keyword evidence="2" id="KW-1185">Reference proteome</keyword>
<evidence type="ECO:0000313" key="1">
    <source>
        <dbReference type="EMBL" id="KAF7504876.1"/>
    </source>
</evidence>
<evidence type="ECO:0000313" key="2">
    <source>
        <dbReference type="Proteomes" id="UP000606974"/>
    </source>
</evidence>
<dbReference type="AlphaFoldDB" id="A0A8H7AD07"/>
<organism evidence="1 2">
    <name type="scientific">Endocarpon pusillum</name>
    <dbReference type="NCBI Taxonomy" id="364733"/>
    <lineage>
        <taxon>Eukaryota</taxon>
        <taxon>Fungi</taxon>
        <taxon>Dikarya</taxon>
        <taxon>Ascomycota</taxon>
        <taxon>Pezizomycotina</taxon>
        <taxon>Eurotiomycetes</taxon>
        <taxon>Chaetothyriomycetidae</taxon>
        <taxon>Verrucariales</taxon>
        <taxon>Verrucariaceae</taxon>
        <taxon>Endocarpon</taxon>
    </lineage>
</organism>
<gene>
    <name evidence="1" type="ORF">GJ744_001674</name>
</gene>
<name>A0A8H7AD07_9EURO</name>
<reference evidence="1" key="1">
    <citation type="submission" date="2020-02" db="EMBL/GenBank/DDBJ databases">
        <authorList>
            <person name="Palmer J.M."/>
        </authorList>
    </citation>
    <scope>NUCLEOTIDE SEQUENCE</scope>
    <source>
        <strain evidence="1">EPUS1.4</strain>
        <tissue evidence="1">Thallus</tissue>
    </source>
</reference>
<sequence length="80" mass="8771">MSLSPGAEVKIQQSSRGILVPAQAQEILKRSRKDLAATSTKLLFSLVTQKQAASVPPHYEQGLRHPCCPLTTQYSRLPGR</sequence>